<keyword evidence="3" id="KW-1185">Reference proteome</keyword>
<evidence type="ECO:0000259" key="1">
    <source>
        <dbReference type="Pfam" id="PF01261"/>
    </source>
</evidence>
<evidence type="ECO:0000313" key="2">
    <source>
        <dbReference type="EMBL" id="MTD15425.1"/>
    </source>
</evidence>
<dbReference type="PANTHER" id="PTHR12110">
    <property type="entry name" value="HYDROXYPYRUVATE ISOMERASE"/>
    <property type="match status" value="1"/>
</dbReference>
<accession>A0A7K1FMN2</accession>
<protein>
    <submittedName>
        <fullName evidence="2">TIM barrel protein</fullName>
    </submittedName>
</protein>
<proteinExistence type="predicted"/>
<dbReference type="Proteomes" id="UP000460221">
    <property type="component" value="Unassembled WGS sequence"/>
</dbReference>
<dbReference type="InterPro" id="IPR050312">
    <property type="entry name" value="IolE/XylAMocC-like"/>
</dbReference>
<sequence length="280" mass="30414">MFATCWTSAGDAAPDRRDLRSPLPLRDRVEAAAAAGFTGFGILSDDLPAAIDKYGLPGIRALLDDNGITDLELESIPDWWVPDGPRAETSLRVRELMLYIAEVLQPRHLKITPDGQDRPWDAGRWAERFAGLAAQAESVGTRLGIEFFPWSNIKTLHDGLRLVADAGHPAGGIIVDAWHIFRAGTPVEDLATVPVELILGVELDDADPTVVGTMFEDTVHRRRYCGEGTFDLAGMIDALRRAGWAGPWGVEILSDDHIRLPVGEAMRRAGHTARAVLGAG</sequence>
<feature type="domain" description="Xylose isomerase-like TIM barrel" evidence="1">
    <location>
        <begin position="29"/>
        <end position="264"/>
    </location>
</feature>
<name>A0A7K1FMN2_9ACTN</name>
<dbReference type="InterPro" id="IPR036237">
    <property type="entry name" value="Xyl_isomerase-like_sf"/>
</dbReference>
<dbReference type="Gene3D" id="3.20.20.150">
    <property type="entry name" value="Divalent-metal-dependent TIM barrel enzymes"/>
    <property type="match status" value="1"/>
</dbReference>
<organism evidence="2 3">
    <name type="scientific">Nakamurella alba</name>
    <dbReference type="NCBI Taxonomy" id="2665158"/>
    <lineage>
        <taxon>Bacteria</taxon>
        <taxon>Bacillati</taxon>
        <taxon>Actinomycetota</taxon>
        <taxon>Actinomycetes</taxon>
        <taxon>Nakamurellales</taxon>
        <taxon>Nakamurellaceae</taxon>
        <taxon>Nakamurella</taxon>
    </lineage>
</organism>
<dbReference type="EMBL" id="WLYK01000006">
    <property type="protein sequence ID" value="MTD15425.1"/>
    <property type="molecule type" value="Genomic_DNA"/>
</dbReference>
<gene>
    <name evidence="2" type="ORF">GIS00_15920</name>
</gene>
<dbReference type="SUPFAM" id="SSF51658">
    <property type="entry name" value="Xylose isomerase-like"/>
    <property type="match status" value="1"/>
</dbReference>
<dbReference type="InterPro" id="IPR013022">
    <property type="entry name" value="Xyl_isomerase-like_TIM-brl"/>
</dbReference>
<evidence type="ECO:0000313" key="3">
    <source>
        <dbReference type="Proteomes" id="UP000460221"/>
    </source>
</evidence>
<comment type="caution">
    <text evidence="2">The sequence shown here is derived from an EMBL/GenBank/DDBJ whole genome shotgun (WGS) entry which is preliminary data.</text>
</comment>
<dbReference type="PANTHER" id="PTHR12110:SF48">
    <property type="entry name" value="BLL3656 PROTEIN"/>
    <property type="match status" value="1"/>
</dbReference>
<reference evidence="2 3" key="1">
    <citation type="submission" date="2019-11" db="EMBL/GenBank/DDBJ databases">
        <authorList>
            <person name="Jiang L.-Q."/>
        </authorList>
    </citation>
    <scope>NUCLEOTIDE SEQUENCE [LARGE SCALE GENOMIC DNA]</scope>
    <source>
        <strain evidence="2 3">YIM 132087</strain>
    </source>
</reference>
<dbReference type="Pfam" id="PF01261">
    <property type="entry name" value="AP_endonuc_2"/>
    <property type="match status" value="1"/>
</dbReference>
<dbReference type="AlphaFoldDB" id="A0A7K1FMN2"/>